<keyword evidence="10" id="KW-1185">Reference proteome</keyword>
<comment type="caution">
    <text evidence="9">The sequence shown here is derived from an EMBL/GenBank/DDBJ whole genome shotgun (WGS) entry which is preliminary data.</text>
</comment>
<dbReference type="Pfam" id="PF13241">
    <property type="entry name" value="NAD_binding_7"/>
    <property type="match status" value="1"/>
</dbReference>
<evidence type="ECO:0000313" key="10">
    <source>
        <dbReference type="Proteomes" id="UP001634747"/>
    </source>
</evidence>
<accession>A0ABW9KP05</accession>
<dbReference type="InterPro" id="IPR028281">
    <property type="entry name" value="Sirohaem_synthase_central"/>
</dbReference>
<dbReference type="InterPro" id="IPR036291">
    <property type="entry name" value="NAD(P)-bd_dom_sf"/>
</dbReference>
<organism evidence="9 10">
    <name type="scientific">Terriglobus aquaticus</name>
    <dbReference type="NCBI Taxonomy" id="940139"/>
    <lineage>
        <taxon>Bacteria</taxon>
        <taxon>Pseudomonadati</taxon>
        <taxon>Acidobacteriota</taxon>
        <taxon>Terriglobia</taxon>
        <taxon>Terriglobales</taxon>
        <taxon>Acidobacteriaceae</taxon>
        <taxon>Terriglobus</taxon>
    </lineage>
</organism>
<evidence type="ECO:0000256" key="5">
    <source>
        <dbReference type="ARBA" id="ARBA00023244"/>
    </source>
</evidence>
<protein>
    <recommendedName>
        <fullName evidence="2">precorrin-2 dehydrogenase</fullName>
        <ecNumber evidence="2">1.3.1.76</ecNumber>
    </recommendedName>
</protein>
<dbReference type="RefSeq" id="WP_263412140.1">
    <property type="nucleotide sequence ID" value="NZ_BAABBH010000001.1"/>
</dbReference>
<proteinExistence type="predicted"/>
<feature type="region of interest" description="Disordered" evidence="7">
    <location>
        <begin position="201"/>
        <end position="220"/>
    </location>
</feature>
<evidence type="ECO:0000259" key="8">
    <source>
        <dbReference type="Pfam" id="PF14824"/>
    </source>
</evidence>
<evidence type="ECO:0000256" key="6">
    <source>
        <dbReference type="ARBA" id="ARBA00047561"/>
    </source>
</evidence>
<dbReference type="EMBL" id="JBJYXY010000001">
    <property type="protein sequence ID" value="MFN2976380.1"/>
    <property type="molecule type" value="Genomic_DNA"/>
</dbReference>
<dbReference type="EC" id="1.3.1.76" evidence="2"/>
<keyword evidence="5" id="KW-0627">Porphyrin biosynthesis</keyword>
<sequence>MPGLFPIFLKLTARPCLVVGAGSIAEGKIVSMVEAEADVTVVATRASSRVQQLAADGAIRLHLRPYQTDDMQGIFLAVAGTDVPEVNRQVFADAQQRNTLINAVDDPPYCDYYFPSIVRRGDLQIAISTAGESPALAQQLRRDLNEQLPLDLGPWLMELGRLRREVLQMEPLGEPRKLLLHQLATREVCGAEACPSRQIARAHAREHYPDRNPAPGIEHG</sequence>
<evidence type="ECO:0000256" key="1">
    <source>
        <dbReference type="ARBA" id="ARBA00005010"/>
    </source>
</evidence>
<dbReference type="InterPro" id="IPR042518">
    <property type="entry name" value="SirC_C"/>
</dbReference>
<comment type="pathway">
    <text evidence="1">Porphyrin-containing compound metabolism; siroheme biosynthesis; sirohydrochlorin from precorrin-2: step 1/1.</text>
</comment>
<dbReference type="SUPFAM" id="SSF51735">
    <property type="entry name" value="NAD(P)-binding Rossmann-fold domains"/>
    <property type="match status" value="1"/>
</dbReference>
<keyword evidence="4" id="KW-0520">NAD</keyword>
<evidence type="ECO:0000256" key="7">
    <source>
        <dbReference type="SAM" id="MobiDB-lite"/>
    </source>
</evidence>
<dbReference type="PANTHER" id="PTHR35330:SF1">
    <property type="entry name" value="SIROHEME BIOSYNTHESIS PROTEIN MET8"/>
    <property type="match status" value="1"/>
</dbReference>
<name>A0ABW9KP05_9BACT</name>
<keyword evidence="3" id="KW-0560">Oxidoreductase</keyword>
<comment type="catalytic activity">
    <reaction evidence="6">
        <text>precorrin-2 + NAD(+) = sirohydrochlorin + NADH + 2 H(+)</text>
        <dbReference type="Rhea" id="RHEA:15613"/>
        <dbReference type="ChEBI" id="CHEBI:15378"/>
        <dbReference type="ChEBI" id="CHEBI:57540"/>
        <dbReference type="ChEBI" id="CHEBI:57945"/>
        <dbReference type="ChEBI" id="CHEBI:58351"/>
        <dbReference type="ChEBI" id="CHEBI:58827"/>
        <dbReference type="EC" id="1.3.1.76"/>
    </reaction>
</comment>
<dbReference type="Gene3D" id="1.10.8.610">
    <property type="entry name" value="SirC, precorrin-2 dehydrogenase, C-terminal helical domain-like"/>
    <property type="match status" value="1"/>
</dbReference>
<gene>
    <name evidence="9" type="ORF">ACK2TP_11460</name>
</gene>
<dbReference type="PANTHER" id="PTHR35330">
    <property type="entry name" value="SIROHEME BIOSYNTHESIS PROTEIN MET8"/>
    <property type="match status" value="1"/>
</dbReference>
<evidence type="ECO:0000256" key="2">
    <source>
        <dbReference type="ARBA" id="ARBA00012400"/>
    </source>
</evidence>
<dbReference type="SUPFAM" id="SSF75615">
    <property type="entry name" value="Siroheme synthase middle domains-like"/>
    <property type="match status" value="1"/>
</dbReference>
<dbReference type="InterPro" id="IPR028161">
    <property type="entry name" value="Met8-like"/>
</dbReference>
<dbReference type="NCBIfam" id="TIGR01470">
    <property type="entry name" value="cysG_Nterm"/>
    <property type="match status" value="1"/>
</dbReference>
<evidence type="ECO:0000313" key="9">
    <source>
        <dbReference type="EMBL" id="MFN2976380.1"/>
    </source>
</evidence>
<dbReference type="Proteomes" id="UP001634747">
    <property type="component" value="Unassembled WGS sequence"/>
</dbReference>
<dbReference type="Pfam" id="PF14824">
    <property type="entry name" value="Sirohm_synth_M"/>
    <property type="match status" value="1"/>
</dbReference>
<dbReference type="InterPro" id="IPR006367">
    <property type="entry name" value="Sirohaem_synthase_N"/>
</dbReference>
<reference evidence="9 10" key="1">
    <citation type="submission" date="2024-12" db="EMBL/GenBank/DDBJ databases">
        <authorList>
            <person name="Lee Y."/>
        </authorList>
    </citation>
    <scope>NUCLEOTIDE SEQUENCE [LARGE SCALE GENOMIC DNA]</scope>
    <source>
        <strain evidence="9 10">03SUJ4</strain>
    </source>
</reference>
<feature type="domain" description="Siroheme synthase central" evidence="8">
    <location>
        <begin position="120"/>
        <end position="146"/>
    </location>
</feature>
<dbReference type="Gene3D" id="3.40.50.720">
    <property type="entry name" value="NAD(P)-binding Rossmann-like Domain"/>
    <property type="match status" value="1"/>
</dbReference>
<evidence type="ECO:0000256" key="4">
    <source>
        <dbReference type="ARBA" id="ARBA00023027"/>
    </source>
</evidence>
<evidence type="ECO:0000256" key="3">
    <source>
        <dbReference type="ARBA" id="ARBA00023002"/>
    </source>
</evidence>